<protein>
    <submittedName>
        <fullName evidence="1">Uncharacterized protein</fullName>
    </submittedName>
</protein>
<proteinExistence type="predicted"/>
<reference evidence="1" key="1">
    <citation type="submission" date="2014-09" db="EMBL/GenBank/DDBJ databases">
        <authorList>
            <person name="Magalhaes I.L.F."/>
            <person name="Oliveira U."/>
            <person name="Santos F.R."/>
            <person name="Vidigal T.H.D.A."/>
            <person name="Brescovit A.D."/>
            <person name="Santos A.J."/>
        </authorList>
    </citation>
    <scope>NUCLEOTIDE SEQUENCE</scope>
    <source>
        <tissue evidence="1">Shoot tissue taken approximately 20 cm above the soil surface</tissue>
    </source>
</reference>
<evidence type="ECO:0000313" key="1">
    <source>
        <dbReference type="EMBL" id="JAD19477.1"/>
    </source>
</evidence>
<accession>A0A0A8Y633</accession>
<organism evidence="1">
    <name type="scientific">Arundo donax</name>
    <name type="common">Giant reed</name>
    <name type="synonym">Donax arundinaceus</name>
    <dbReference type="NCBI Taxonomy" id="35708"/>
    <lineage>
        <taxon>Eukaryota</taxon>
        <taxon>Viridiplantae</taxon>
        <taxon>Streptophyta</taxon>
        <taxon>Embryophyta</taxon>
        <taxon>Tracheophyta</taxon>
        <taxon>Spermatophyta</taxon>
        <taxon>Magnoliopsida</taxon>
        <taxon>Liliopsida</taxon>
        <taxon>Poales</taxon>
        <taxon>Poaceae</taxon>
        <taxon>PACMAD clade</taxon>
        <taxon>Arundinoideae</taxon>
        <taxon>Arundineae</taxon>
        <taxon>Arundo</taxon>
    </lineage>
</organism>
<reference evidence="1" key="2">
    <citation type="journal article" date="2015" name="Data Brief">
        <title>Shoot transcriptome of the giant reed, Arundo donax.</title>
        <authorList>
            <person name="Barrero R.A."/>
            <person name="Guerrero F.D."/>
            <person name="Moolhuijzen P."/>
            <person name="Goolsby J.A."/>
            <person name="Tidwell J."/>
            <person name="Bellgard S.E."/>
            <person name="Bellgard M.I."/>
        </authorList>
    </citation>
    <scope>NUCLEOTIDE SEQUENCE</scope>
    <source>
        <tissue evidence="1">Shoot tissue taken approximately 20 cm above the soil surface</tissue>
    </source>
</reference>
<name>A0A0A8Y633_ARUDO</name>
<sequence length="91" mass="10801">MVTDSSVIRGGRCYRLFFLPVQLVSVLEWSSDWRIQFIVVHPVPLLKFRQLGRWLTCLPFIRYLVCEFEMGLLYFSFPHFCGVEGISRKLR</sequence>
<dbReference type="AlphaFoldDB" id="A0A0A8Y633"/>
<dbReference type="EMBL" id="GBRH01278418">
    <property type="protein sequence ID" value="JAD19477.1"/>
    <property type="molecule type" value="Transcribed_RNA"/>
</dbReference>